<dbReference type="SUPFAM" id="SSF50800">
    <property type="entry name" value="PK beta-barrel domain-like"/>
    <property type="match status" value="1"/>
</dbReference>
<dbReference type="KEGG" id="fmr:Fuma_02624"/>
<reference evidence="2 3" key="1">
    <citation type="journal article" date="2016" name="Front. Microbiol.">
        <title>Fuerstia marisgermanicae gen. nov., sp. nov., an Unusual Member of the Phylum Planctomycetes from the German Wadden Sea.</title>
        <authorList>
            <person name="Kohn T."/>
            <person name="Heuer A."/>
            <person name="Jogler M."/>
            <person name="Vollmers J."/>
            <person name="Boedeker C."/>
            <person name="Bunk B."/>
            <person name="Rast P."/>
            <person name="Borchert D."/>
            <person name="Glockner I."/>
            <person name="Freese H.M."/>
            <person name="Klenk H.P."/>
            <person name="Overmann J."/>
            <person name="Kaster A.K."/>
            <person name="Rohde M."/>
            <person name="Wiegand S."/>
            <person name="Jogler C."/>
        </authorList>
    </citation>
    <scope>NUCLEOTIDE SEQUENCE [LARGE SCALE GENOMIC DNA]</scope>
    <source>
        <strain evidence="2 3">NH11</strain>
    </source>
</reference>
<gene>
    <name evidence="2" type="ORF">Fuma_02624</name>
</gene>
<proteinExistence type="predicted"/>
<dbReference type="EMBL" id="CP017641">
    <property type="protein sequence ID" value="APZ93011.1"/>
    <property type="molecule type" value="Genomic_DNA"/>
</dbReference>
<dbReference type="Proteomes" id="UP000187735">
    <property type="component" value="Chromosome"/>
</dbReference>
<feature type="domain" description="MOSC" evidence="1">
    <location>
        <begin position="45"/>
        <end position="180"/>
    </location>
</feature>
<dbReference type="InterPro" id="IPR052353">
    <property type="entry name" value="Benzoxazolinone_Detox_Enz"/>
</dbReference>
<dbReference type="GO" id="GO:0030170">
    <property type="term" value="F:pyridoxal phosphate binding"/>
    <property type="evidence" value="ECO:0007669"/>
    <property type="project" value="InterPro"/>
</dbReference>
<dbReference type="AlphaFoldDB" id="A0A1P8WG17"/>
<dbReference type="Gene3D" id="2.40.33.20">
    <property type="entry name" value="PK beta-barrel domain-like"/>
    <property type="match status" value="1"/>
</dbReference>
<dbReference type="GO" id="GO:0030151">
    <property type="term" value="F:molybdenum ion binding"/>
    <property type="evidence" value="ECO:0007669"/>
    <property type="project" value="InterPro"/>
</dbReference>
<dbReference type="Pfam" id="PF03475">
    <property type="entry name" value="YiiM_3-alpha"/>
    <property type="match status" value="1"/>
</dbReference>
<dbReference type="PANTHER" id="PTHR30212:SF4">
    <property type="entry name" value="MOSC DOMAIN-CONTAINING PROTEIN"/>
    <property type="match status" value="1"/>
</dbReference>
<keyword evidence="3" id="KW-1185">Reference proteome</keyword>
<dbReference type="GO" id="GO:0003824">
    <property type="term" value="F:catalytic activity"/>
    <property type="evidence" value="ECO:0007669"/>
    <property type="project" value="InterPro"/>
</dbReference>
<evidence type="ECO:0000259" key="1">
    <source>
        <dbReference type="PROSITE" id="PS51340"/>
    </source>
</evidence>
<dbReference type="InterPro" id="IPR005163">
    <property type="entry name" value="Tri_helical_YiiM-like"/>
</dbReference>
<dbReference type="InterPro" id="IPR005302">
    <property type="entry name" value="MoCF_Sase_C"/>
</dbReference>
<accession>A0A1P8WG17</accession>
<dbReference type="STRING" id="1891926.Fuma_02624"/>
<organism evidence="2 3">
    <name type="scientific">Fuerstiella marisgermanici</name>
    <dbReference type="NCBI Taxonomy" id="1891926"/>
    <lineage>
        <taxon>Bacteria</taxon>
        <taxon>Pseudomonadati</taxon>
        <taxon>Planctomycetota</taxon>
        <taxon>Planctomycetia</taxon>
        <taxon>Planctomycetales</taxon>
        <taxon>Planctomycetaceae</taxon>
        <taxon>Fuerstiella</taxon>
    </lineage>
</organism>
<dbReference type="InterPro" id="IPR011037">
    <property type="entry name" value="Pyrv_Knase-like_insert_dom_sf"/>
</dbReference>
<evidence type="ECO:0000313" key="2">
    <source>
        <dbReference type="EMBL" id="APZ93011.1"/>
    </source>
</evidence>
<name>A0A1P8WG17_9PLAN</name>
<dbReference type="RefSeq" id="WP_218922432.1">
    <property type="nucleotide sequence ID" value="NZ_CP017641.1"/>
</dbReference>
<protein>
    <submittedName>
        <fullName evidence="2">6-N-hydroxylaminopurine resistance protein</fullName>
    </submittedName>
</protein>
<dbReference type="PANTHER" id="PTHR30212">
    <property type="entry name" value="PROTEIN YIIM"/>
    <property type="match status" value="1"/>
</dbReference>
<evidence type="ECO:0000313" key="3">
    <source>
        <dbReference type="Proteomes" id="UP000187735"/>
    </source>
</evidence>
<dbReference type="PROSITE" id="PS51340">
    <property type="entry name" value="MOSC"/>
    <property type="match status" value="1"/>
</dbReference>
<dbReference type="Pfam" id="PF03473">
    <property type="entry name" value="MOSC"/>
    <property type="match status" value="1"/>
</dbReference>
<sequence length="243" mass="27105">MPAAKLLSGKDKTADMLSTGIVSIQVGKPQVMPDEKPWTSGFLKQATTEPLWLGTTNLDGDGQADLEHHGGPHKAVCVYSAEHYSYWKKQLDLPNLAPGDFGENFTVADLTEDDLCIGDTWQLGDAIVQVSQPRQPCWKLARRWKIKDLAVQVQQTGFTGWYFRVLTEGRVQGGMQLQLVDRPHEQWTVTQANRIMHHDKKNQDAARNLASVPELSPSWMATLVKRLDTGLPPDTSKRLVPPV</sequence>